<organism evidence="1 2">
    <name type="scientific">Candidatus Rhodobacter oscarellae</name>
    <dbReference type="NCBI Taxonomy" id="1675527"/>
    <lineage>
        <taxon>Bacteria</taxon>
        <taxon>Pseudomonadati</taxon>
        <taxon>Pseudomonadota</taxon>
        <taxon>Alphaproteobacteria</taxon>
        <taxon>Rhodobacterales</taxon>
        <taxon>Rhodobacter group</taxon>
        <taxon>Rhodobacter</taxon>
    </lineage>
</organism>
<dbReference type="Proteomes" id="UP000037178">
    <property type="component" value="Unassembled WGS sequence"/>
</dbReference>
<dbReference type="AlphaFoldDB" id="A0A0J9EDI9"/>
<keyword evidence="2" id="KW-1185">Reference proteome</keyword>
<evidence type="ECO:0000313" key="2">
    <source>
        <dbReference type="Proteomes" id="UP000037178"/>
    </source>
</evidence>
<gene>
    <name evidence="1" type="ORF">AIOL_000940</name>
</gene>
<evidence type="ECO:0000313" key="1">
    <source>
        <dbReference type="EMBL" id="KMW60775.1"/>
    </source>
</evidence>
<name>A0A0J9EDI9_9RHOB</name>
<sequence length="60" mass="6248">MIGDALPGAQGETIEDQDRIDETVARACAAGLYSTELCDLHTIASAERRAELSKISGAGV</sequence>
<comment type="caution">
    <text evidence="1">The sequence shown here is derived from an EMBL/GenBank/DDBJ whole genome shotgun (WGS) entry which is preliminary data.</text>
</comment>
<dbReference type="STRING" id="1675527.AIOL_000940"/>
<proteinExistence type="predicted"/>
<dbReference type="EMBL" id="LFTY01000001">
    <property type="protein sequence ID" value="KMW60775.1"/>
    <property type="molecule type" value="Genomic_DNA"/>
</dbReference>
<dbReference type="PATRIC" id="fig|1675527.3.peg.1001"/>
<reference evidence="1 2" key="1">
    <citation type="submission" date="2015-06" db="EMBL/GenBank/DDBJ databases">
        <title>Draft genome sequence of an Alphaproteobacteria species associated to the Mediterranean sponge Oscarella lobularis.</title>
        <authorList>
            <person name="Jourda C."/>
            <person name="Santini S."/>
            <person name="Claverie J.-M."/>
        </authorList>
    </citation>
    <scope>NUCLEOTIDE SEQUENCE [LARGE SCALE GENOMIC DNA]</scope>
    <source>
        <strain evidence="1">IGS</strain>
    </source>
</reference>
<accession>A0A0J9EDI9</accession>
<protein>
    <submittedName>
        <fullName evidence="1">Uncharacterized protein</fullName>
    </submittedName>
</protein>